<feature type="compositionally biased region" description="Polar residues" evidence="1">
    <location>
        <begin position="501"/>
        <end position="514"/>
    </location>
</feature>
<gene>
    <name evidence="2" type="ORF">KI688_007266</name>
</gene>
<name>A0A9P7XI12_9FUNG</name>
<comment type="caution">
    <text evidence="2">The sequence shown here is derived from an EMBL/GenBank/DDBJ whole genome shotgun (WGS) entry which is preliminary data.</text>
</comment>
<accession>A0A9P7XI12</accession>
<dbReference type="OrthoDB" id="2428011at2759"/>
<feature type="compositionally biased region" description="Acidic residues" evidence="1">
    <location>
        <begin position="1"/>
        <end position="10"/>
    </location>
</feature>
<feature type="region of interest" description="Disordered" evidence="1">
    <location>
        <begin position="332"/>
        <end position="353"/>
    </location>
</feature>
<organism evidence="2 3">
    <name type="scientific">Linnemannia hyalina</name>
    <dbReference type="NCBI Taxonomy" id="64524"/>
    <lineage>
        <taxon>Eukaryota</taxon>
        <taxon>Fungi</taxon>
        <taxon>Fungi incertae sedis</taxon>
        <taxon>Mucoromycota</taxon>
        <taxon>Mortierellomycotina</taxon>
        <taxon>Mortierellomycetes</taxon>
        <taxon>Mortierellales</taxon>
        <taxon>Mortierellaceae</taxon>
        <taxon>Linnemannia</taxon>
    </lineage>
</organism>
<evidence type="ECO:0000256" key="1">
    <source>
        <dbReference type="SAM" id="MobiDB-lite"/>
    </source>
</evidence>
<feature type="region of interest" description="Disordered" evidence="1">
    <location>
        <begin position="276"/>
        <end position="317"/>
    </location>
</feature>
<evidence type="ECO:0000313" key="2">
    <source>
        <dbReference type="EMBL" id="KAG9061685.1"/>
    </source>
</evidence>
<dbReference type="AlphaFoldDB" id="A0A9P7XI12"/>
<protein>
    <submittedName>
        <fullName evidence="2">Uncharacterized protein</fullName>
    </submittedName>
</protein>
<reference evidence="2" key="1">
    <citation type="submission" date="2021-06" db="EMBL/GenBank/DDBJ databases">
        <title>Genome Sequence of Mortierella hyaline Strain SCG-10, a Cold-Adapted, Nitrate-Reducing Fungus Isolated from Soil in Minnesota, USA.</title>
        <authorList>
            <person name="Aldossari N."/>
        </authorList>
    </citation>
    <scope>NUCLEOTIDE SEQUENCE</scope>
    <source>
        <strain evidence="2">SCG-10</strain>
    </source>
</reference>
<feature type="region of interest" description="Disordered" evidence="1">
    <location>
        <begin position="501"/>
        <end position="524"/>
    </location>
</feature>
<feature type="compositionally biased region" description="Acidic residues" evidence="1">
    <location>
        <begin position="34"/>
        <end position="45"/>
    </location>
</feature>
<feature type="compositionally biased region" description="Low complexity" evidence="1">
    <location>
        <begin position="276"/>
        <end position="293"/>
    </location>
</feature>
<proteinExistence type="predicted"/>
<feature type="region of interest" description="Disordered" evidence="1">
    <location>
        <begin position="1"/>
        <end position="96"/>
    </location>
</feature>
<keyword evidence="3" id="KW-1185">Reference proteome</keyword>
<feature type="compositionally biased region" description="Low complexity" evidence="1">
    <location>
        <begin position="303"/>
        <end position="313"/>
    </location>
</feature>
<feature type="compositionally biased region" description="Basic and acidic residues" evidence="1">
    <location>
        <begin position="46"/>
        <end position="74"/>
    </location>
</feature>
<feature type="compositionally biased region" description="Low complexity" evidence="1">
    <location>
        <begin position="515"/>
        <end position="524"/>
    </location>
</feature>
<dbReference type="EMBL" id="JAHRHY010000023">
    <property type="protein sequence ID" value="KAG9061685.1"/>
    <property type="molecule type" value="Genomic_DNA"/>
</dbReference>
<sequence length="524" mass="58780">MQLISDEEELINTKPRCLWPDDGRDYNAQAQAQEQEDDDYYEEDQYEQHEDESRAESDEQHHDSHVGHEQHDSPRTPPATSPIPHSPFSQNSEHSDYDYRDLSHQHIIHRGYIAESATMVQHQHQPASTQEDGDYTDEDDSDHHVGQDDTMYTALYDSSDNEDASPMYSQESSINPFEHIPDPEKDWLIAQERERQRIASRHKLGIVGRGIKYPIPADLLEVPSPTTTFGRTTLWPMRLEVPESHKLTVPAQPNFSIGPAFSRASTSASTSVSASSSASSAQAQSRPAQVSSVPEDKKKGRASTSTSTSTVVTRPAQPDEIQAIYAAILGRRNAPEKEQEERPRFQSEGKDARHNIVIATGGSGSSLYGSEEEHEPEEKLDVLEEFDEEVTLTAEELFQEKVAELGPCNCPTKRPVTAVYDCDVDVAEQGDFASLHKCEVFDGLCWGEKKRELTVGVYWLHKGERSLRCLHRRFDKFQLMGNLDAEERSRRLLQLSICQNSASEPSTPQLSVDTGSFSSGYSSS</sequence>
<feature type="compositionally biased region" description="Pro residues" evidence="1">
    <location>
        <begin position="75"/>
        <end position="85"/>
    </location>
</feature>
<feature type="compositionally biased region" description="Basic and acidic residues" evidence="1">
    <location>
        <begin position="333"/>
        <end position="353"/>
    </location>
</feature>
<feature type="compositionally biased region" description="Polar residues" evidence="1">
    <location>
        <begin position="118"/>
        <end position="130"/>
    </location>
</feature>
<feature type="region of interest" description="Disordered" evidence="1">
    <location>
        <begin position="118"/>
        <end position="179"/>
    </location>
</feature>
<dbReference type="Proteomes" id="UP000707451">
    <property type="component" value="Unassembled WGS sequence"/>
</dbReference>
<evidence type="ECO:0000313" key="3">
    <source>
        <dbReference type="Proteomes" id="UP000707451"/>
    </source>
</evidence>
<feature type="compositionally biased region" description="Acidic residues" evidence="1">
    <location>
        <begin position="131"/>
        <end position="140"/>
    </location>
</feature>